<sequence>MTIEIMNVCVWYRYIIIFILIGTVKCGDQDPDKISGPDDGDDDNFDLITNEMESLVTEEDETHDEPNDNITSSEEIQDITQQLYNPNDQQTDYLQGEQQSDGYDSVYYDSYKPIEYFYQPSLQYNQPPYQYYTYYDQSYGGYRYHQYHYGLDPTTNYYQVSRWNYKYTTESSTQQTKESTQPEESSTEAPTQQPTQPSTETIKPKYSYKHNRPTRRQTTQQTTQATKEPTKQEPTTETQYTTEPSELHPETIPVEIGSDEDEEHPQPPKGPGDGDQPPDQPEEEGGAGGEESEEPEDDEDEDVKICNTITLLKMNEEGKLVEMIMKEDYKITWIDHNITKYKLYVEVELILCDDEVLFSHYYGKNYPLSMLHNRTTNTFVLDLYNVFMLVKNYKGKWIKRTRHVLNYVKLYTKDYYGNDVLITKKHFYLDLTEKCSFKYSLKTGARCCKVMVRDLLAWEKDPEEEFPLSISITRLMNVMVKFKNYIVVYGKRGGKYKLVYSKYI</sequence>
<feature type="chain" id="PRO_5036335402" evidence="2">
    <location>
        <begin position="27"/>
        <end position="504"/>
    </location>
</feature>
<accession>A0A3B0MXE9</accession>
<keyword evidence="2" id="KW-0732">Signal</keyword>
<name>A0A3B0MXE9_THEAN</name>
<dbReference type="VEuPathDB" id="PiroplasmaDB:TA11395"/>
<organism evidence="3">
    <name type="scientific">Theileria annulata</name>
    <dbReference type="NCBI Taxonomy" id="5874"/>
    <lineage>
        <taxon>Eukaryota</taxon>
        <taxon>Sar</taxon>
        <taxon>Alveolata</taxon>
        <taxon>Apicomplexa</taxon>
        <taxon>Aconoidasida</taxon>
        <taxon>Piroplasmida</taxon>
        <taxon>Theileriidae</taxon>
        <taxon>Theileria</taxon>
    </lineage>
</organism>
<proteinExistence type="predicted"/>
<protein>
    <submittedName>
        <fullName evidence="3">Theileria-specific sub-telomeric protein, SVSP family, putative</fullName>
    </submittedName>
</protein>
<feature type="compositionally biased region" description="Low complexity" evidence="1">
    <location>
        <begin position="216"/>
        <end position="244"/>
    </location>
</feature>
<dbReference type="Pfam" id="PF07708">
    <property type="entry name" value="Tash_PEST"/>
    <property type="match status" value="1"/>
</dbReference>
<dbReference type="EMBL" id="UIVS01000002">
    <property type="protein sequence ID" value="SVP92360.1"/>
    <property type="molecule type" value="Genomic_DNA"/>
</dbReference>
<evidence type="ECO:0000313" key="4">
    <source>
        <dbReference type="EMBL" id="SVP92360.1"/>
    </source>
</evidence>
<feature type="compositionally biased region" description="Basic residues" evidence="1">
    <location>
        <begin position="206"/>
        <end position="215"/>
    </location>
</feature>
<reference evidence="3" key="1">
    <citation type="submission" date="2018-07" db="EMBL/GenBank/DDBJ databases">
        <authorList>
            <person name="Quirk P.G."/>
            <person name="Krulwich T.A."/>
        </authorList>
    </citation>
    <scope>NUCLEOTIDE SEQUENCE</scope>
    <source>
        <strain evidence="3">Anand</strain>
    </source>
</reference>
<feature type="compositionally biased region" description="Acidic residues" evidence="1">
    <location>
        <begin position="280"/>
        <end position="302"/>
    </location>
</feature>
<feature type="signal peptide" evidence="2">
    <location>
        <begin position="1"/>
        <end position="26"/>
    </location>
</feature>
<evidence type="ECO:0000313" key="3">
    <source>
        <dbReference type="EMBL" id="SVP92210.1"/>
    </source>
</evidence>
<feature type="compositionally biased region" description="Low complexity" evidence="1">
    <location>
        <begin position="170"/>
        <end position="201"/>
    </location>
</feature>
<dbReference type="InterPro" id="IPR011695">
    <property type="entry name" value="Tash_PEST_motif"/>
</dbReference>
<evidence type="ECO:0000256" key="2">
    <source>
        <dbReference type="SAM" id="SignalP"/>
    </source>
</evidence>
<dbReference type="EMBL" id="UIVT01000002">
    <property type="protein sequence ID" value="SVP92210.1"/>
    <property type="molecule type" value="Genomic_DNA"/>
</dbReference>
<evidence type="ECO:0000256" key="1">
    <source>
        <dbReference type="SAM" id="MobiDB-lite"/>
    </source>
</evidence>
<dbReference type="AlphaFoldDB" id="A0A3B0MXE9"/>
<feature type="region of interest" description="Disordered" evidence="1">
    <location>
        <begin position="170"/>
        <end position="303"/>
    </location>
</feature>
<gene>
    <name evidence="3" type="ORF">TAT_000215300</name>
    <name evidence="4" type="ORF">TAV_000215300</name>
</gene>